<sequence>MADPLKIIRRLEAVTTDYAVFEHDQVLTHDQLNSLAEYLDDQGRLTRTQLLGVGIVGGLQASVGKGVVSVSKGVGVTTDGDLLGLPGERTFTHFLAYDESAPAYDPFYVEGKMLPLLELLPANPNDKREGRPLEELGDRLQDFVMLAFMESYENDPDLCTGGDCDNRGRMAHNTQRFLLIGREAAEKLDGRLLTGADIARRLPRLVAARVQLGTPVKDKQAITTAEVFLARYRTACATTLGDAQKAISALQRAFGRAWPDDLPTPTRWLATLERIDKAVGESRFGVQYYHAFLKDLVVTWGELREALFADSGVLCPEAGAFPKHLLLGALAEPALLRTGSYPALWLAGGNASRQRLAFLLGKLGTMIASFALPATARPLPKIVPSKSEYFPLERRAVPCYYAAGRSDAIRLQWNEPRLRRDETDDNFGYHWTPVPGGEGDDPFERDLGEHDFFRIEGHLGMKVEDAEPAIERLVRERNLPIAVMSVQLYNRRDLVFRGPKFKKNSLHSLHYLLRKDIAGHLHESLEFSTRLIGDIKSAGNAILKPGGNVLNADRVRPMEEARATLSKAKTDLFGADEQSGMLGARTYKAFAQVSGNWKAPLDEAVLGATRAKAGLGDIIRNDTMSPVDSIFGSKSHLWVDWLGDILKKREDDQKDRLLFTNMIAEHPGLSHFGGAAPGGTFVLCYDDSGAVIGDLALPYWIDDNDESDREEPELRLPDIRARLPEGLLPVKVIKPFELSLDEFKFNKIIPEIQLQENYSKFFRESLSSLSDILKVPGNVRVPGGLVDTGDAFFNDLMRDMENKRQQLEDLRGQMDAGRVPGEIRGKVQERINQLEAEVANAVGAATRYAAVDAPAWVRAEAEKNGLVREIAKGVESVKDNATRETMKNEVTKVTTEVANTAESGGRELVNRIGGMF</sequence>
<protein>
    <submittedName>
        <fullName evidence="2">Uncharacterized protein</fullName>
    </submittedName>
</protein>
<proteinExistence type="predicted"/>
<organism evidence="2 3">
    <name type="scientific">Candidatus Dechloromonas phosphorivorans</name>
    <dbReference type="NCBI Taxonomy" id="2899244"/>
    <lineage>
        <taxon>Bacteria</taxon>
        <taxon>Pseudomonadati</taxon>
        <taxon>Pseudomonadota</taxon>
        <taxon>Betaproteobacteria</taxon>
        <taxon>Rhodocyclales</taxon>
        <taxon>Azonexaceae</taxon>
        <taxon>Dechloromonas</taxon>
    </lineage>
</organism>
<evidence type="ECO:0000313" key="2">
    <source>
        <dbReference type="EMBL" id="MBK8889453.1"/>
    </source>
</evidence>
<reference evidence="2" key="1">
    <citation type="submission" date="2020-10" db="EMBL/GenBank/DDBJ databases">
        <title>Connecting structure to function with the recovery of over 1000 high-quality activated sludge metagenome-assembled genomes encoding full-length rRNA genes using long-read sequencing.</title>
        <authorList>
            <person name="Singleton C.M."/>
            <person name="Petriglieri F."/>
            <person name="Kristensen J.M."/>
            <person name="Kirkegaard R.H."/>
            <person name="Michaelsen T.Y."/>
            <person name="Andersen M.H."/>
            <person name="Karst S.M."/>
            <person name="Dueholm M.S."/>
            <person name="Nielsen P.H."/>
            <person name="Albertsen M."/>
        </authorList>
    </citation>
    <scope>NUCLEOTIDE SEQUENCE</scope>
    <source>
        <strain evidence="2">OdNE_18-Q3-R46-58_BAT3C.305</strain>
    </source>
</reference>
<dbReference type="Proteomes" id="UP000808146">
    <property type="component" value="Unassembled WGS sequence"/>
</dbReference>
<evidence type="ECO:0000313" key="3">
    <source>
        <dbReference type="Proteomes" id="UP000808146"/>
    </source>
</evidence>
<accession>A0A9D7LQT4</accession>
<gene>
    <name evidence="2" type="ORF">IPN75_03180</name>
</gene>
<comment type="caution">
    <text evidence="2">The sequence shown here is derived from an EMBL/GenBank/DDBJ whole genome shotgun (WGS) entry which is preliminary data.</text>
</comment>
<dbReference type="AlphaFoldDB" id="A0A9D7LQT4"/>
<evidence type="ECO:0000256" key="1">
    <source>
        <dbReference type="SAM" id="Coils"/>
    </source>
</evidence>
<dbReference type="EMBL" id="JADKBR010000001">
    <property type="protein sequence ID" value="MBK8889453.1"/>
    <property type="molecule type" value="Genomic_DNA"/>
</dbReference>
<feature type="coiled-coil region" evidence="1">
    <location>
        <begin position="793"/>
        <end position="844"/>
    </location>
</feature>
<name>A0A9D7LQT4_9RHOO</name>
<keyword evidence="1" id="KW-0175">Coiled coil</keyword>